<comment type="catalytic activity">
    <reaction evidence="1">
        <text>Hydrolyzes the link between N-acetylmuramoyl residues and L-amino acid residues in certain cell-wall glycopeptides.</text>
        <dbReference type="EC" id="3.5.1.28"/>
    </reaction>
</comment>
<comment type="caution">
    <text evidence="7">The sequence shown here is derived from an EMBL/GenBank/DDBJ whole genome shotgun (WGS) entry which is preliminary data.</text>
</comment>
<dbReference type="RefSeq" id="WP_310260093.1">
    <property type="nucleotide sequence ID" value="NZ_JAVDXU010000001.1"/>
</dbReference>
<sequence>MKRRDTLGLLALLLKAGDTLAATSEASIVAVRVWPAQEYTRVTIESDKALTTRHFLVDSPHRLVIDVDGLELSPGLRELIGKVKPDDPYISGVRVGQNTPTVVRIVLDLRQPVAPQIFTLAPVAAYKHRLVFDLYPKFAADPLVALANERTKTPAPPPSPAQRAEQAASAVNDALGELIQKIERPPAPAASAPVPPPVAAASKPAPAPAPANEQKIDRLIIIALDPGHGGEDPGAVGPSGLREKDVVLAVAHKLRERLTTNPNIRVLMTRDADFFVPLHERVRKARRVQADLFVSIHADAFITPQARGASVFVLSDGAATSAAARWMADKENAADMVGGVNVGAATKDANVLRALLDMSTTAQIKDSLKLGGEVLGQIGKVGKLHKARVEQAGFAVLKAPDIPSILVETAFISNPEEEKKLRDPDYQDQLVDALASGIARYFAKSPPMARKRSTTL</sequence>
<dbReference type="EC" id="3.5.1.28" evidence="2"/>
<dbReference type="PANTHER" id="PTHR30404:SF0">
    <property type="entry name" value="N-ACETYLMURAMOYL-L-ALANINE AMIDASE AMIC"/>
    <property type="match status" value="1"/>
</dbReference>
<dbReference type="CDD" id="cd02696">
    <property type="entry name" value="MurNAc-LAA"/>
    <property type="match status" value="1"/>
</dbReference>
<organism evidence="7 8">
    <name type="scientific">Roseateles saccharophilus</name>
    <name type="common">Pseudomonas saccharophila</name>
    <dbReference type="NCBI Taxonomy" id="304"/>
    <lineage>
        <taxon>Bacteria</taxon>
        <taxon>Pseudomonadati</taxon>
        <taxon>Pseudomonadota</taxon>
        <taxon>Betaproteobacteria</taxon>
        <taxon>Burkholderiales</taxon>
        <taxon>Sphaerotilaceae</taxon>
        <taxon>Roseateles</taxon>
    </lineage>
</organism>
<dbReference type="PANTHER" id="PTHR30404">
    <property type="entry name" value="N-ACETYLMURAMOYL-L-ALANINE AMIDASE"/>
    <property type="match status" value="1"/>
</dbReference>
<keyword evidence="5" id="KW-0732">Signal</keyword>
<dbReference type="Gene3D" id="2.60.40.3500">
    <property type="match status" value="1"/>
</dbReference>
<evidence type="ECO:0000256" key="1">
    <source>
        <dbReference type="ARBA" id="ARBA00001561"/>
    </source>
</evidence>
<dbReference type="InterPro" id="IPR021731">
    <property type="entry name" value="AMIN_dom"/>
</dbReference>
<evidence type="ECO:0000313" key="8">
    <source>
        <dbReference type="Proteomes" id="UP001180453"/>
    </source>
</evidence>
<feature type="chain" id="PRO_5047336522" description="N-acetylmuramoyl-L-alanine amidase" evidence="5">
    <location>
        <begin position="22"/>
        <end position="456"/>
    </location>
</feature>
<feature type="region of interest" description="Disordered" evidence="4">
    <location>
        <begin position="150"/>
        <end position="169"/>
    </location>
</feature>
<feature type="domain" description="MurNAc-LAA" evidence="6">
    <location>
        <begin position="282"/>
        <end position="439"/>
    </location>
</feature>
<accession>A0ABU1YFW8</accession>
<evidence type="ECO:0000256" key="2">
    <source>
        <dbReference type="ARBA" id="ARBA00011901"/>
    </source>
</evidence>
<reference evidence="7 8" key="1">
    <citation type="submission" date="2023-07" db="EMBL/GenBank/DDBJ databases">
        <title>Sorghum-associated microbial communities from plants grown in Nebraska, USA.</title>
        <authorList>
            <person name="Schachtman D."/>
        </authorList>
    </citation>
    <scope>NUCLEOTIDE SEQUENCE [LARGE SCALE GENOMIC DNA]</scope>
    <source>
        <strain evidence="7 8">BE314</strain>
    </source>
</reference>
<evidence type="ECO:0000256" key="4">
    <source>
        <dbReference type="SAM" id="MobiDB-lite"/>
    </source>
</evidence>
<keyword evidence="3 7" id="KW-0378">Hydrolase</keyword>
<evidence type="ECO:0000313" key="7">
    <source>
        <dbReference type="EMBL" id="MDR7267759.1"/>
    </source>
</evidence>
<dbReference type="InterPro" id="IPR002508">
    <property type="entry name" value="MurNAc-LAA_cat"/>
</dbReference>
<evidence type="ECO:0000256" key="5">
    <source>
        <dbReference type="SAM" id="SignalP"/>
    </source>
</evidence>
<name>A0ABU1YFW8_ROSSA</name>
<feature type="signal peptide" evidence="5">
    <location>
        <begin position="1"/>
        <end position="21"/>
    </location>
</feature>
<dbReference type="Gene3D" id="3.40.630.40">
    <property type="entry name" value="Zn-dependent exopeptidases"/>
    <property type="match status" value="1"/>
</dbReference>
<evidence type="ECO:0000256" key="3">
    <source>
        <dbReference type="ARBA" id="ARBA00022801"/>
    </source>
</evidence>
<dbReference type="SMART" id="SM00646">
    <property type="entry name" value="Ami_3"/>
    <property type="match status" value="1"/>
</dbReference>
<dbReference type="InterPro" id="IPR050695">
    <property type="entry name" value="N-acetylmuramoyl_amidase_3"/>
</dbReference>
<dbReference type="GO" id="GO:0008745">
    <property type="term" value="F:N-acetylmuramoyl-L-alanine amidase activity"/>
    <property type="evidence" value="ECO:0007669"/>
    <property type="project" value="UniProtKB-EC"/>
</dbReference>
<dbReference type="Pfam" id="PF11741">
    <property type="entry name" value="AMIN"/>
    <property type="match status" value="1"/>
</dbReference>
<dbReference type="SUPFAM" id="SSF53187">
    <property type="entry name" value="Zn-dependent exopeptidases"/>
    <property type="match status" value="1"/>
</dbReference>
<feature type="compositionally biased region" description="Pro residues" evidence="4">
    <location>
        <begin position="186"/>
        <end position="198"/>
    </location>
</feature>
<feature type="region of interest" description="Disordered" evidence="4">
    <location>
        <begin position="186"/>
        <end position="211"/>
    </location>
</feature>
<keyword evidence="8" id="KW-1185">Reference proteome</keyword>
<gene>
    <name evidence="7" type="ORF">J2X20_000388</name>
</gene>
<dbReference type="Pfam" id="PF01520">
    <property type="entry name" value="Amidase_3"/>
    <property type="match status" value="1"/>
</dbReference>
<protein>
    <recommendedName>
        <fullName evidence="2">N-acetylmuramoyl-L-alanine amidase</fullName>
        <ecNumber evidence="2">3.5.1.28</ecNumber>
    </recommendedName>
</protein>
<dbReference type="EMBL" id="JAVDXU010000001">
    <property type="protein sequence ID" value="MDR7267759.1"/>
    <property type="molecule type" value="Genomic_DNA"/>
</dbReference>
<evidence type="ECO:0000259" key="6">
    <source>
        <dbReference type="SMART" id="SM00646"/>
    </source>
</evidence>
<proteinExistence type="predicted"/>
<dbReference type="Proteomes" id="UP001180453">
    <property type="component" value="Unassembled WGS sequence"/>
</dbReference>